<accession>A0A444L9N1</accession>
<dbReference type="InterPro" id="IPR012861">
    <property type="entry name" value="DUF1634"/>
</dbReference>
<keyword evidence="1" id="KW-0472">Membrane</keyword>
<evidence type="ECO:0008006" key="4">
    <source>
        <dbReference type="Google" id="ProtNLM"/>
    </source>
</evidence>
<feature type="transmembrane region" description="Helical" evidence="1">
    <location>
        <begin position="64"/>
        <end position="83"/>
    </location>
</feature>
<dbReference type="Proteomes" id="UP000288215">
    <property type="component" value="Unassembled WGS sequence"/>
</dbReference>
<keyword evidence="1" id="KW-1133">Transmembrane helix</keyword>
<organism evidence="2 3">
    <name type="scientific">Methanosuratincola subterraneus</name>
    <dbReference type="NCBI Taxonomy" id="2593994"/>
    <lineage>
        <taxon>Archaea</taxon>
        <taxon>Thermoproteota</taxon>
        <taxon>Methanosuratincolia</taxon>
        <taxon>Candidatus Methanomethylicales</taxon>
        <taxon>Candidatus Methanomethylicaceae</taxon>
        <taxon>Candidatus Methanosuratincola (ex Vanwonterghem et al. 2016)</taxon>
    </lineage>
</organism>
<keyword evidence="1" id="KW-0812">Transmembrane</keyword>
<proteinExistence type="predicted"/>
<protein>
    <recommendedName>
        <fullName evidence="4">DUF1634 domain-containing protein</fullName>
    </recommendedName>
</protein>
<gene>
    <name evidence="2" type="ORF">Metus_0322</name>
</gene>
<comment type="caution">
    <text evidence="2">The sequence shown here is derived from an EMBL/GenBank/DDBJ whole genome shotgun (WGS) entry which is preliminary data.</text>
</comment>
<evidence type="ECO:0000313" key="2">
    <source>
        <dbReference type="EMBL" id="RWX74297.1"/>
    </source>
</evidence>
<feature type="transmembrane region" description="Helical" evidence="1">
    <location>
        <begin position="7"/>
        <end position="29"/>
    </location>
</feature>
<evidence type="ECO:0000313" key="3">
    <source>
        <dbReference type="Proteomes" id="UP000288215"/>
    </source>
</evidence>
<name>A0A444L9N1_METS7</name>
<dbReference type="EMBL" id="RXGA01000001">
    <property type="protein sequence ID" value="RWX74297.1"/>
    <property type="molecule type" value="Genomic_DNA"/>
</dbReference>
<evidence type="ECO:0000256" key="1">
    <source>
        <dbReference type="SAM" id="Phobius"/>
    </source>
</evidence>
<feature type="transmembrane region" description="Helical" evidence="1">
    <location>
        <begin position="35"/>
        <end position="57"/>
    </location>
</feature>
<dbReference type="AlphaFoldDB" id="A0A444L9N1"/>
<reference evidence="2 3" key="1">
    <citation type="submission" date="2018-12" db="EMBL/GenBank/DDBJ databases">
        <title>The complete genome of the methanogenic archaea of the candidate phylum Verstraetearchaeota, obtained from the metagenome of underground thermal water.</title>
        <authorList>
            <person name="Kadnikov V.V."/>
            <person name="Mardanov A.V."/>
            <person name="Beletsky A.V."/>
            <person name="Karnachuk O.V."/>
            <person name="Ravin N.V."/>
        </authorList>
    </citation>
    <scope>NUCLEOTIDE SEQUENCE [LARGE SCALE GENOMIC DNA]</scope>
    <source>
        <strain evidence="2">Ch88</strain>
    </source>
</reference>
<dbReference type="Pfam" id="PF07843">
    <property type="entry name" value="DUF1634"/>
    <property type="match status" value="1"/>
</dbReference>
<sequence>MVTVEELISWVLRIGVLSGVAITALGFFLSADLAWAGVLILILTPFMRVLMAGAYFLARKEYPFFFLAAYVIMMLVIGSFLRIS</sequence>